<reference evidence="3" key="1">
    <citation type="submission" date="2022-11" db="UniProtKB">
        <authorList>
            <consortium name="WormBaseParasite"/>
        </authorList>
    </citation>
    <scope>IDENTIFICATION</scope>
</reference>
<sequence length="93" mass="11062">MDWMSTIRQRPITKDTIEMVFDKLAMILATSFFLLLFILICNVFWLAFSACIFEDLNFGRWWSAVAIFSLFSFVVVLIGYFIRLHDFIMDLFK</sequence>
<feature type="transmembrane region" description="Helical" evidence="1">
    <location>
        <begin position="24"/>
        <end position="48"/>
    </location>
</feature>
<organism evidence="2 3">
    <name type="scientific">Meloidogyne incognita</name>
    <name type="common">Southern root-knot nematode worm</name>
    <name type="synonym">Oxyuris incognita</name>
    <dbReference type="NCBI Taxonomy" id="6306"/>
    <lineage>
        <taxon>Eukaryota</taxon>
        <taxon>Metazoa</taxon>
        <taxon>Ecdysozoa</taxon>
        <taxon>Nematoda</taxon>
        <taxon>Chromadorea</taxon>
        <taxon>Rhabditida</taxon>
        <taxon>Tylenchina</taxon>
        <taxon>Tylenchomorpha</taxon>
        <taxon>Tylenchoidea</taxon>
        <taxon>Meloidogynidae</taxon>
        <taxon>Meloidogyninae</taxon>
        <taxon>Meloidogyne</taxon>
        <taxon>Meloidogyne incognita group</taxon>
    </lineage>
</organism>
<proteinExistence type="predicted"/>
<name>A0A914KGM7_MELIC</name>
<feature type="transmembrane region" description="Helical" evidence="1">
    <location>
        <begin position="60"/>
        <end position="82"/>
    </location>
</feature>
<keyword evidence="1" id="KW-0472">Membrane</keyword>
<evidence type="ECO:0000313" key="2">
    <source>
        <dbReference type="Proteomes" id="UP000887563"/>
    </source>
</evidence>
<keyword evidence="1" id="KW-0812">Transmembrane</keyword>
<dbReference type="Proteomes" id="UP000887563">
    <property type="component" value="Unplaced"/>
</dbReference>
<protein>
    <submittedName>
        <fullName evidence="3">Transmembrane protein</fullName>
    </submittedName>
</protein>
<keyword evidence="2" id="KW-1185">Reference proteome</keyword>
<dbReference type="AlphaFoldDB" id="A0A914KGM7"/>
<evidence type="ECO:0000256" key="1">
    <source>
        <dbReference type="SAM" id="Phobius"/>
    </source>
</evidence>
<accession>A0A914KGM7</accession>
<dbReference type="WBParaSite" id="Minc3s00006g00403">
    <property type="protein sequence ID" value="Minc3s00006g00403"/>
    <property type="gene ID" value="Minc3s00006g00403"/>
</dbReference>
<keyword evidence="1" id="KW-1133">Transmembrane helix</keyword>
<evidence type="ECO:0000313" key="3">
    <source>
        <dbReference type="WBParaSite" id="Minc3s00006g00403"/>
    </source>
</evidence>